<evidence type="ECO:0000313" key="2">
    <source>
        <dbReference type="Proteomes" id="UP000814140"/>
    </source>
</evidence>
<organism evidence="1 2">
    <name type="scientific">Artomyces pyxidatus</name>
    <dbReference type="NCBI Taxonomy" id="48021"/>
    <lineage>
        <taxon>Eukaryota</taxon>
        <taxon>Fungi</taxon>
        <taxon>Dikarya</taxon>
        <taxon>Basidiomycota</taxon>
        <taxon>Agaricomycotina</taxon>
        <taxon>Agaricomycetes</taxon>
        <taxon>Russulales</taxon>
        <taxon>Auriscalpiaceae</taxon>
        <taxon>Artomyces</taxon>
    </lineage>
</organism>
<accession>A0ACB8TKH2</accession>
<dbReference type="EMBL" id="MU277187">
    <property type="protein sequence ID" value="KAI0068875.1"/>
    <property type="molecule type" value="Genomic_DNA"/>
</dbReference>
<dbReference type="Proteomes" id="UP000814140">
    <property type="component" value="Unassembled WGS sequence"/>
</dbReference>
<name>A0ACB8TKH2_9AGAM</name>
<protein>
    <submittedName>
        <fullName evidence="1">Uncharacterized protein</fullName>
    </submittedName>
</protein>
<comment type="caution">
    <text evidence="1">The sequence shown here is derived from an EMBL/GenBank/DDBJ whole genome shotgun (WGS) entry which is preliminary data.</text>
</comment>
<evidence type="ECO:0000313" key="1">
    <source>
        <dbReference type="EMBL" id="KAI0068875.1"/>
    </source>
</evidence>
<gene>
    <name evidence="1" type="ORF">BV25DRAFT_1792211</name>
</gene>
<reference evidence="1" key="2">
    <citation type="journal article" date="2022" name="New Phytol.">
        <title>Evolutionary transition to the ectomycorrhizal habit in the genomes of a hyperdiverse lineage of mushroom-forming fungi.</title>
        <authorList>
            <person name="Looney B."/>
            <person name="Miyauchi S."/>
            <person name="Morin E."/>
            <person name="Drula E."/>
            <person name="Courty P.E."/>
            <person name="Kohler A."/>
            <person name="Kuo A."/>
            <person name="LaButti K."/>
            <person name="Pangilinan J."/>
            <person name="Lipzen A."/>
            <person name="Riley R."/>
            <person name="Andreopoulos W."/>
            <person name="He G."/>
            <person name="Johnson J."/>
            <person name="Nolan M."/>
            <person name="Tritt A."/>
            <person name="Barry K.W."/>
            <person name="Grigoriev I.V."/>
            <person name="Nagy L.G."/>
            <person name="Hibbett D."/>
            <person name="Henrissat B."/>
            <person name="Matheny P.B."/>
            <person name="Labbe J."/>
            <person name="Martin F.M."/>
        </authorList>
    </citation>
    <scope>NUCLEOTIDE SEQUENCE</scope>
    <source>
        <strain evidence="1">HHB10654</strain>
    </source>
</reference>
<sequence length="79" mass="9058">MAPVLLSRSLDPVLGLFTGVLAYYLSETNPRTALPPEERLDSLIRWKMEKTRRLRAEQALEKEADTVDWKQVVGETETK</sequence>
<proteinExistence type="predicted"/>
<keyword evidence="2" id="KW-1185">Reference proteome</keyword>
<reference evidence="1" key="1">
    <citation type="submission" date="2021-03" db="EMBL/GenBank/DDBJ databases">
        <authorList>
            <consortium name="DOE Joint Genome Institute"/>
            <person name="Ahrendt S."/>
            <person name="Looney B.P."/>
            <person name="Miyauchi S."/>
            <person name="Morin E."/>
            <person name="Drula E."/>
            <person name="Courty P.E."/>
            <person name="Chicoki N."/>
            <person name="Fauchery L."/>
            <person name="Kohler A."/>
            <person name="Kuo A."/>
            <person name="Labutti K."/>
            <person name="Pangilinan J."/>
            <person name="Lipzen A."/>
            <person name="Riley R."/>
            <person name="Andreopoulos W."/>
            <person name="He G."/>
            <person name="Johnson J."/>
            <person name="Barry K.W."/>
            <person name="Grigoriev I.V."/>
            <person name="Nagy L."/>
            <person name="Hibbett D."/>
            <person name="Henrissat B."/>
            <person name="Matheny P.B."/>
            <person name="Labbe J."/>
            <person name="Martin F."/>
        </authorList>
    </citation>
    <scope>NUCLEOTIDE SEQUENCE</scope>
    <source>
        <strain evidence="1">HHB10654</strain>
    </source>
</reference>